<dbReference type="PIRSF" id="PIRSF000847">
    <property type="entry name" value="Phos_ph_gly_syn"/>
    <property type="match status" value="1"/>
</dbReference>
<dbReference type="InterPro" id="IPR043130">
    <property type="entry name" value="CDP-OH_PTrfase_TM_dom"/>
</dbReference>
<evidence type="ECO:0000256" key="6">
    <source>
        <dbReference type="ARBA" id="ARBA00022516"/>
    </source>
</evidence>
<dbReference type="Gene3D" id="1.20.120.1760">
    <property type="match status" value="1"/>
</dbReference>
<evidence type="ECO:0000256" key="8">
    <source>
        <dbReference type="ARBA" id="ARBA00022692"/>
    </source>
</evidence>
<name>A0A4R1GHV2_9BACT</name>
<sequence length="183" mass="20223">MVNLPNLITLFRAFLVPVFIMAVFYRNFKLALAVFLVASVSDALDGFLARRLNQVTTLGVILDPIADKALINSGFILLSYVDRIIPVWLTVLVISRDILILVGGWLLTAFGKINKIRPTLVGKLTAFSQFFTIFLTLLNLNFKVCLSSCIMTAYAITACLTVISAVSYSARGIRELNSEKISQ</sequence>
<comment type="subcellular location">
    <subcellularLocation>
        <location evidence="1">Membrane</location>
        <topology evidence="1">Multi-pass membrane protein</topology>
    </subcellularLocation>
</comment>
<evidence type="ECO:0000313" key="19">
    <source>
        <dbReference type="Proteomes" id="UP000295777"/>
    </source>
</evidence>
<dbReference type="InterPro" id="IPR004570">
    <property type="entry name" value="Phosphatidylglycerol_P_synth"/>
</dbReference>
<dbReference type="GO" id="GO:0008444">
    <property type="term" value="F:CDP-diacylglycerol-glycerol-3-phosphate 3-phosphatidyltransferase activity"/>
    <property type="evidence" value="ECO:0007669"/>
    <property type="project" value="UniProtKB-UniRule"/>
</dbReference>
<keyword evidence="19" id="KW-1185">Reference proteome</keyword>
<keyword evidence="8 17" id="KW-0812">Transmembrane</keyword>
<keyword evidence="12" id="KW-0594">Phospholipid biosynthesis</keyword>
<proteinExistence type="inferred from homology"/>
<dbReference type="InterPro" id="IPR050324">
    <property type="entry name" value="CDP-alcohol_PTase-I"/>
</dbReference>
<dbReference type="PANTHER" id="PTHR14269">
    <property type="entry name" value="CDP-DIACYLGLYCEROL--GLYCEROL-3-PHOSPHATE 3-PHOSPHATIDYLTRANSFERASE-RELATED"/>
    <property type="match status" value="1"/>
</dbReference>
<dbReference type="PANTHER" id="PTHR14269:SF62">
    <property type="entry name" value="CDP-DIACYLGLYCEROL--GLYCEROL-3-PHOSPHATE 3-PHOSPHATIDYLTRANSFERASE 1, CHLOROPLASTIC"/>
    <property type="match status" value="1"/>
</dbReference>
<feature type="transmembrane region" description="Helical" evidence="17">
    <location>
        <begin position="87"/>
        <end position="108"/>
    </location>
</feature>
<evidence type="ECO:0000256" key="16">
    <source>
        <dbReference type="RuleBase" id="RU003750"/>
    </source>
</evidence>
<evidence type="ECO:0000256" key="17">
    <source>
        <dbReference type="SAM" id="Phobius"/>
    </source>
</evidence>
<accession>A0A4R1GHV2</accession>
<evidence type="ECO:0000313" key="18">
    <source>
        <dbReference type="EMBL" id="TCK06663.1"/>
    </source>
</evidence>
<evidence type="ECO:0000256" key="7">
    <source>
        <dbReference type="ARBA" id="ARBA00022679"/>
    </source>
</evidence>
<dbReference type="EMBL" id="SMFV01000001">
    <property type="protein sequence ID" value="TCK06663.1"/>
    <property type="molecule type" value="Genomic_DNA"/>
</dbReference>
<dbReference type="PROSITE" id="PS00379">
    <property type="entry name" value="CDP_ALCOHOL_P_TRANSF"/>
    <property type="match status" value="1"/>
</dbReference>
<feature type="transmembrane region" description="Helical" evidence="17">
    <location>
        <begin position="7"/>
        <end position="24"/>
    </location>
</feature>
<evidence type="ECO:0000256" key="13">
    <source>
        <dbReference type="ARBA" id="ARBA00023264"/>
    </source>
</evidence>
<evidence type="ECO:0000256" key="9">
    <source>
        <dbReference type="ARBA" id="ARBA00022989"/>
    </source>
</evidence>
<comment type="catalytic activity">
    <reaction evidence="14">
        <text>a CDP-1,2-diacyl-sn-glycerol + sn-glycerol 3-phosphate = a 1,2-diacyl-sn-glycero-3-phospho-(1'-sn-glycero-3'-phosphate) + CMP + H(+)</text>
        <dbReference type="Rhea" id="RHEA:12593"/>
        <dbReference type="ChEBI" id="CHEBI:15378"/>
        <dbReference type="ChEBI" id="CHEBI:57597"/>
        <dbReference type="ChEBI" id="CHEBI:58332"/>
        <dbReference type="ChEBI" id="CHEBI:60110"/>
        <dbReference type="ChEBI" id="CHEBI:60377"/>
        <dbReference type="EC" id="2.7.8.5"/>
    </reaction>
</comment>
<evidence type="ECO:0000256" key="1">
    <source>
        <dbReference type="ARBA" id="ARBA00004141"/>
    </source>
</evidence>
<dbReference type="InterPro" id="IPR048254">
    <property type="entry name" value="CDP_ALCOHOL_P_TRANSF_CS"/>
</dbReference>
<evidence type="ECO:0000256" key="11">
    <source>
        <dbReference type="ARBA" id="ARBA00023136"/>
    </source>
</evidence>
<keyword evidence="7 16" id="KW-0808">Transferase</keyword>
<dbReference type="AlphaFoldDB" id="A0A4R1GHV2"/>
<protein>
    <recommendedName>
        <fullName evidence="5 15">CDP-diacylglycerol--glycerol-3-phosphate 3-phosphatidyltransferase</fullName>
        <ecNumber evidence="4 15">2.7.8.5</ecNumber>
    </recommendedName>
</protein>
<dbReference type="RefSeq" id="WP_132525412.1">
    <property type="nucleotide sequence ID" value="NZ_SMFV01000001.1"/>
</dbReference>
<evidence type="ECO:0000256" key="15">
    <source>
        <dbReference type="NCBIfam" id="TIGR00560"/>
    </source>
</evidence>
<feature type="transmembrane region" description="Helical" evidence="17">
    <location>
        <begin position="120"/>
        <end position="138"/>
    </location>
</feature>
<evidence type="ECO:0000256" key="14">
    <source>
        <dbReference type="ARBA" id="ARBA00048586"/>
    </source>
</evidence>
<dbReference type="Proteomes" id="UP000295777">
    <property type="component" value="Unassembled WGS sequence"/>
</dbReference>
<comment type="pathway">
    <text evidence="2">Phospholipid metabolism; phosphatidylglycerol biosynthesis; phosphatidylglycerol from CDP-diacylglycerol: step 1/2.</text>
</comment>
<keyword evidence="10" id="KW-0443">Lipid metabolism</keyword>
<feature type="transmembrane region" description="Helical" evidence="17">
    <location>
        <begin position="150"/>
        <end position="170"/>
    </location>
</feature>
<evidence type="ECO:0000256" key="4">
    <source>
        <dbReference type="ARBA" id="ARBA00013170"/>
    </source>
</evidence>
<dbReference type="NCBIfam" id="TIGR00560">
    <property type="entry name" value="pgsA"/>
    <property type="match status" value="1"/>
</dbReference>
<keyword evidence="11 17" id="KW-0472">Membrane</keyword>
<comment type="caution">
    <text evidence="18">The sequence shown here is derived from an EMBL/GenBank/DDBJ whole genome shotgun (WGS) entry which is preliminary data.</text>
</comment>
<dbReference type="Pfam" id="PF01066">
    <property type="entry name" value="CDP-OH_P_transf"/>
    <property type="match status" value="1"/>
</dbReference>
<reference evidence="18 19" key="1">
    <citation type="submission" date="2019-03" db="EMBL/GenBank/DDBJ databases">
        <title>Genomic Encyclopedia of Archaeal and Bacterial Type Strains, Phase II (KMG-II): from individual species to whole genera.</title>
        <authorList>
            <person name="Goeker M."/>
        </authorList>
    </citation>
    <scope>NUCLEOTIDE SEQUENCE [LARGE SCALE GENOMIC DNA]</scope>
    <source>
        <strain evidence="18 19">DSM 24425</strain>
    </source>
</reference>
<evidence type="ECO:0000256" key="5">
    <source>
        <dbReference type="ARBA" id="ARBA00014944"/>
    </source>
</evidence>
<dbReference type="GO" id="GO:0016020">
    <property type="term" value="C:membrane"/>
    <property type="evidence" value="ECO:0007669"/>
    <property type="project" value="UniProtKB-SubCell"/>
</dbReference>
<dbReference type="GO" id="GO:0046474">
    <property type="term" value="P:glycerophospholipid biosynthetic process"/>
    <property type="evidence" value="ECO:0007669"/>
    <property type="project" value="TreeGrafter"/>
</dbReference>
<dbReference type="EC" id="2.7.8.5" evidence="4 15"/>
<evidence type="ECO:0000256" key="12">
    <source>
        <dbReference type="ARBA" id="ARBA00023209"/>
    </source>
</evidence>
<organism evidence="18 19">
    <name type="scientific">Phorcysia thermohydrogeniphila</name>
    <dbReference type="NCBI Taxonomy" id="936138"/>
    <lineage>
        <taxon>Bacteria</taxon>
        <taxon>Pseudomonadati</taxon>
        <taxon>Aquificota</taxon>
        <taxon>Aquificia</taxon>
        <taxon>Desulfurobacteriales</taxon>
        <taxon>Desulfurobacteriaceae</taxon>
        <taxon>Phorcysia</taxon>
    </lineage>
</organism>
<keyword evidence="9 17" id="KW-1133">Transmembrane helix</keyword>
<evidence type="ECO:0000256" key="2">
    <source>
        <dbReference type="ARBA" id="ARBA00005042"/>
    </source>
</evidence>
<dbReference type="InterPro" id="IPR000462">
    <property type="entry name" value="CDP-OH_P_trans"/>
</dbReference>
<keyword evidence="6" id="KW-0444">Lipid biosynthesis</keyword>
<keyword evidence="13" id="KW-1208">Phospholipid metabolism</keyword>
<comment type="similarity">
    <text evidence="3 16">Belongs to the CDP-alcohol phosphatidyltransferase class-I family.</text>
</comment>
<evidence type="ECO:0000256" key="3">
    <source>
        <dbReference type="ARBA" id="ARBA00010441"/>
    </source>
</evidence>
<dbReference type="OrthoDB" id="9796672at2"/>
<gene>
    <name evidence="18" type="ORF">CLV27_0469</name>
</gene>
<evidence type="ECO:0000256" key="10">
    <source>
        <dbReference type="ARBA" id="ARBA00023098"/>
    </source>
</evidence>